<sequence>MDKKWTIWVGLLGLMLGQSCNPFAPSLDDAVIDRAALLGNRQTVKGMFEWFRNSYELRDTLMYGQIIGQNFKFTYKNFANNNDEYWDRASEMRSTSNMFRSVKSTTLQWTNYVIADTLYSDTLASVERYFNLTIVQDDQNIYRGTGSAKLTLVRNKFSNDWQIVDWYDKSDF</sequence>
<dbReference type="EMBL" id="FOLE01000004">
    <property type="protein sequence ID" value="SFC26144.1"/>
    <property type="molecule type" value="Genomic_DNA"/>
</dbReference>
<dbReference type="AlphaFoldDB" id="A0A1I1HQE7"/>
<protein>
    <recommendedName>
        <fullName evidence="3">SnoaL-like domain-containing protein</fullName>
    </recommendedName>
</protein>
<proteinExistence type="predicted"/>
<dbReference type="RefSeq" id="WP_091510494.1">
    <property type="nucleotide sequence ID" value="NZ_FOLE01000004.1"/>
</dbReference>
<evidence type="ECO:0000313" key="1">
    <source>
        <dbReference type="EMBL" id="SFC26144.1"/>
    </source>
</evidence>
<accession>A0A1I1HQE7</accession>
<dbReference type="OrthoDB" id="9784582at2"/>
<evidence type="ECO:0000313" key="2">
    <source>
        <dbReference type="Proteomes" id="UP000199514"/>
    </source>
</evidence>
<organism evidence="1 2">
    <name type="scientific">Flexibacter flexilis DSM 6793</name>
    <dbReference type="NCBI Taxonomy" id="927664"/>
    <lineage>
        <taxon>Bacteria</taxon>
        <taxon>Pseudomonadati</taxon>
        <taxon>Bacteroidota</taxon>
        <taxon>Cytophagia</taxon>
        <taxon>Cytophagales</taxon>
        <taxon>Flexibacteraceae</taxon>
        <taxon>Flexibacter</taxon>
    </lineage>
</organism>
<keyword evidence="2" id="KW-1185">Reference proteome</keyword>
<evidence type="ECO:0008006" key="3">
    <source>
        <dbReference type="Google" id="ProtNLM"/>
    </source>
</evidence>
<gene>
    <name evidence="1" type="ORF">SAMN05421780_10453</name>
</gene>
<reference evidence="1 2" key="1">
    <citation type="submission" date="2016-10" db="EMBL/GenBank/DDBJ databases">
        <authorList>
            <person name="de Groot N.N."/>
        </authorList>
    </citation>
    <scope>NUCLEOTIDE SEQUENCE [LARGE SCALE GENOMIC DNA]</scope>
    <source>
        <strain evidence="1 2">DSM 6793</strain>
    </source>
</reference>
<dbReference type="PROSITE" id="PS51257">
    <property type="entry name" value="PROKAR_LIPOPROTEIN"/>
    <property type="match status" value="1"/>
</dbReference>
<dbReference type="Proteomes" id="UP000199514">
    <property type="component" value="Unassembled WGS sequence"/>
</dbReference>
<name>A0A1I1HQE7_9BACT</name>